<name>A0ABS0I1I7_9BACT</name>
<dbReference type="EMBL" id="JADQDM010000002">
    <property type="protein sequence ID" value="MBF9220811.1"/>
    <property type="molecule type" value="Genomic_DNA"/>
</dbReference>
<evidence type="ECO:0000313" key="3">
    <source>
        <dbReference type="Proteomes" id="UP000618931"/>
    </source>
</evidence>
<reference evidence="2 3" key="1">
    <citation type="submission" date="2020-11" db="EMBL/GenBank/DDBJ databases">
        <authorList>
            <person name="Kim M.K."/>
        </authorList>
    </citation>
    <scope>NUCLEOTIDE SEQUENCE [LARGE SCALE GENOMIC DNA]</scope>
    <source>
        <strain evidence="2 3">BT662</strain>
    </source>
</reference>
<proteinExistence type="predicted"/>
<dbReference type="RefSeq" id="WP_196292243.1">
    <property type="nucleotide sequence ID" value="NZ_JADQDM010000002.1"/>
</dbReference>
<feature type="region of interest" description="Disordered" evidence="1">
    <location>
        <begin position="1"/>
        <end position="41"/>
    </location>
</feature>
<accession>A0ABS0I1I7</accession>
<dbReference type="Gene3D" id="3.90.640.20">
    <property type="entry name" value="Heat-shock cognate protein, ATPase"/>
    <property type="match status" value="1"/>
</dbReference>
<organism evidence="2 3">
    <name type="scientific">Hymenobacter ruricola</name>
    <dbReference type="NCBI Taxonomy" id="2791023"/>
    <lineage>
        <taxon>Bacteria</taxon>
        <taxon>Pseudomonadati</taxon>
        <taxon>Bacteroidota</taxon>
        <taxon>Cytophagia</taxon>
        <taxon>Cytophagales</taxon>
        <taxon>Hymenobacteraceae</taxon>
        <taxon>Hymenobacter</taxon>
    </lineage>
</organism>
<evidence type="ECO:0000256" key="1">
    <source>
        <dbReference type="SAM" id="MobiDB-lite"/>
    </source>
</evidence>
<feature type="compositionally biased region" description="Low complexity" evidence="1">
    <location>
        <begin position="10"/>
        <end position="27"/>
    </location>
</feature>
<comment type="caution">
    <text evidence="2">The sequence shown here is derived from an EMBL/GenBank/DDBJ whole genome shotgun (WGS) entry which is preliminary data.</text>
</comment>
<keyword evidence="3" id="KW-1185">Reference proteome</keyword>
<gene>
    <name evidence="2" type="ORF">I2H31_06830</name>
</gene>
<evidence type="ECO:0000313" key="2">
    <source>
        <dbReference type="EMBL" id="MBF9220811.1"/>
    </source>
</evidence>
<protein>
    <recommendedName>
        <fullName evidence="4">DUF3298 domain-containing protein</fullName>
    </recommendedName>
</protein>
<evidence type="ECO:0008006" key="4">
    <source>
        <dbReference type="Google" id="ProtNLM"/>
    </source>
</evidence>
<dbReference type="Proteomes" id="UP000618931">
    <property type="component" value="Unassembled WGS sequence"/>
</dbReference>
<sequence>MPAPDSTQRPQADTATTTAPPASAAEPAPAPIKLRVEDGKPPYRLLPGSTTTYRRYVGRLGARPVVMEICMGSEYADQREPQLFGRCYDARSGKTMAFSHPDFNLRRPLRLQLYSETDSAEHWQMRQPLGPWLTGTVTTAGQPARRFTLREDYRGAVPLAIRSATMYGRPVVAELGDRGTPGQFTGSYYRKYVQLLGSAAQRPELQRALPSRPAQVRAQLRQAFEEGEAGICNIEDYGFGLDLNDYDILSYSKAVSDFMAGSAHPLNLFESFSCDLRTGRRITLASLLRPGREPALRRLALRYMNSRYRTDIEEWNNDPQAPAELLESVDLEESFGLTPEGLLLDANIGPHVMGSTTIIISYAALRPLLRPRTPLNRVLVARGLAPVQ</sequence>
<dbReference type="InterPro" id="IPR037126">
    <property type="entry name" value="PdaC/RsiV-like_sf"/>
</dbReference>